<keyword evidence="3" id="KW-0964">Secreted</keyword>
<evidence type="ECO:0000259" key="9">
    <source>
        <dbReference type="Pfam" id="PF00746"/>
    </source>
</evidence>
<proteinExistence type="predicted"/>
<dbReference type="Pfam" id="PF00746">
    <property type="entry name" value="Gram_pos_anchor"/>
    <property type="match status" value="1"/>
</dbReference>
<keyword evidence="12" id="KW-1185">Reference proteome</keyword>
<evidence type="ECO:0000259" key="10">
    <source>
        <dbReference type="Pfam" id="PF14478"/>
    </source>
</evidence>
<feature type="transmembrane region" description="Helical" evidence="7">
    <location>
        <begin position="654"/>
        <end position="675"/>
    </location>
</feature>
<comment type="subcellular location">
    <subcellularLocation>
        <location evidence="1">Secreted</location>
        <location evidence="1">Cell wall</location>
        <topology evidence="1">Peptidoglycan-anchor</topology>
    </subcellularLocation>
</comment>
<keyword evidence="7" id="KW-0472">Membrane</keyword>
<feature type="region of interest" description="Disordered" evidence="6">
    <location>
        <begin position="631"/>
        <end position="650"/>
    </location>
</feature>
<keyword evidence="4 8" id="KW-0732">Signal</keyword>
<feature type="region of interest" description="Disordered" evidence="6">
    <location>
        <begin position="566"/>
        <end position="626"/>
    </location>
</feature>
<feature type="domain" description="Gram-positive cocci surface proteins LPxTG" evidence="9">
    <location>
        <begin position="640"/>
        <end position="677"/>
    </location>
</feature>
<accession>A0A923RJX9</accession>
<feature type="domain" description="Transcobalamin-like C-terminal" evidence="10">
    <location>
        <begin position="70"/>
        <end position="145"/>
    </location>
</feature>
<dbReference type="AlphaFoldDB" id="A0A923RJX9"/>
<dbReference type="SUPFAM" id="SSF48239">
    <property type="entry name" value="Terpenoid cyclases/Protein prenyltransferases"/>
    <property type="match status" value="1"/>
</dbReference>
<dbReference type="InterPro" id="IPR019931">
    <property type="entry name" value="LPXTG_anchor"/>
</dbReference>
<dbReference type="Gene3D" id="2.170.130.30">
    <property type="match status" value="1"/>
</dbReference>
<keyword evidence="7" id="KW-0812">Transmembrane</keyword>
<dbReference type="NCBIfam" id="TIGR01167">
    <property type="entry name" value="LPXTG_anchor"/>
    <property type="match status" value="1"/>
</dbReference>
<dbReference type="InterPro" id="IPR013783">
    <property type="entry name" value="Ig-like_fold"/>
</dbReference>
<feature type="chain" id="PRO_5038048653" evidence="8">
    <location>
        <begin position="31"/>
        <end position="683"/>
    </location>
</feature>
<dbReference type="CDD" id="cd00688">
    <property type="entry name" value="ISOPREN_C2_like"/>
    <property type="match status" value="1"/>
</dbReference>
<organism evidence="11 12">
    <name type="scientific">Ornithinibacillus hominis</name>
    <dbReference type="NCBI Taxonomy" id="2763055"/>
    <lineage>
        <taxon>Bacteria</taxon>
        <taxon>Bacillati</taxon>
        <taxon>Bacillota</taxon>
        <taxon>Bacilli</taxon>
        <taxon>Bacillales</taxon>
        <taxon>Bacillaceae</taxon>
        <taxon>Ornithinibacillus</taxon>
    </lineage>
</organism>
<keyword evidence="7" id="KW-1133">Transmembrane helix</keyword>
<feature type="signal peptide" evidence="8">
    <location>
        <begin position="1"/>
        <end position="30"/>
    </location>
</feature>
<dbReference type="Gene3D" id="2.60.40.10">
    <property type="entry name" value="Immunoglobulins"/>
    <property type="match status" value="1"/>
</dbReference>
<feature type="compositionally biased region" description="Basic and acidic residues" evidence="6">
    <location>
        <begin position="591"/>
        <end position="605"/>
    </location>
</feature>
<dbReference type="Pfam" id="PF14478">
    <property type="entry name" value="DUF4430"/>
    <property type="match status" value="1"/>
</dbReference>
<feature type="compositionally biased region" description="Acidic residues" evidence="6">
    <location>
        <begin position="569"/>
        <end position="590"/>
    </location>
</feature>
<protein>
    <submittedName>
        <fullName evidence="11">DUF4430 domain-containing protein</fullName>
    </submittedName>
</protein>
<dbReference type="RefSeq" id="WP_186869473.1">
    <property type="nucleotide sequence ID" value="NZ_JACOOL010000005.1"/>
</dbReference>
<dbReference type="Gene3D" id="1.50.10.20">
    <property type="match status" value="1"/>
</dbReference>
<evidence type="ECO:0000256" key="7">
    <source>
        <dbReference type="SAM" id="Phobius"/>
    </source>
</evidence>
<evidence type="ECO:0000256" key="3">
    <source>
        <dbReference type="ARBA" id="ARBA00022525"/>
    </source>
</evidence>
<comment type="caution">
    <text evidence="11">The sequence shown here is derived from an EMBL/GenBank/DDBJ whole genome shotgun (WGS) entry which is preliminary data.</text>
</comment>
<reference evidence="11" key="1">
    <citation type="submission" date="2020-08" db="EMBL/GenBank/DDBJ databases">
        <title>Genome public.</title>
        <authorList>
            <person name="Liu C."/>
            <person name="Sun Q."/>
        </authorList>
    </citation>
    <scope>NUCLEOTIDE SEQUENCE</scope>
    <source>
        <strain evidence="11">BX22</strain>
    </source>
</reference>
<dbReference type="InterPro" id="IPR008930">
    <property type="entry name" value="Terpenoid_cyclase/PrenylTrfase"/>
</dbReference>
<evidence type="ECO:0000256" key="2">
    <source>
        <dbReference type="ARBA" id="ARBA00022512"/>
    </source>
</evidence>
<sequence>MVKHHKLVNYLIILIMLLSPLFINASYVQAASDQKDIKPHNEAQNSVQLTIVVSEEEVPLPFSEIKIEEGDMVLDALINATEENDITLSYRGTGATAYVEGIDDIYEFDRGPGSGWMYRVNGVFPNRGAGVIPLVPGDVVEWLYTTDLGNDIGADLHPFRDHLDPTIHIDNLKDGSTVYDSKLSFAVEAVSYFGTALIPTVKVNDTVIVAEEGNHYSATLLKGQNIITIEVRDKQGYTSSLSLTITYDDKQVAPHLVEADKGDRGELDSALVVIQDAIEKASNHIIQNGVNSEWEAIGLAKAGKEIPSDYLTIFYQNIQDQVIRGLENGRIKITDIERLVMAAVAVGIDPRDIEGLDLIELIYNSPERRGGYDTMTFQGNNGPIFALIALDTQGFSVPEDAKWTRQRLIEELIRTQNEDGSWSLNSDFSTPSVDITGMALIGLSPYKDQPAVSSALDRAVQWLSNVQTEDGGFDGGDFVGGITSEAAAQVIIGLTAYGIDPTSEPFTKNGNNLITHLFEFQNTDGGFKHTMDYDYSDPMSTEQAMQALVAYKLFLRGEGSLYHFSDVIDNVDDPPGEQEEGTDEKELPEDKEEKTDDNEPPRDDLNNEEEFSKNPPSNNKDDTDNKQDMLHKEKKSDNTQTPKGKELPNTASNFYNYMLVGMLLMIIGGLVLFYLNRQPMRYR</sequence>
<evidence type="ECO:0000313" key="12">
    <source>
        <dbReference type="Proteomes" id="UP000637359"/>
    </source>
</evidence>
<keyword evidence="5" id="KW-0572">Peptidoglycan-anchor</keyword>
<evidence type="ECO:0000256" key="1">
    <source>
        <dbReference type="ARBA" id="ARBA00004168"/>
    </source>
</evidence>
<dbReference type="Proteomes" id="UP000637359">
    <property type="component" value="Unassembled WGS sequence"/>
</dbReference>
<keyword evidence="2" id="KW-0134">Cell wall</keyword>
<evidence type="ECO:0000256" key="6">
    <source>
        <dbReference type="SAM" id="MobiDB-lite"/>
    </source>
</evidence>
<evidence type="ECO:0000256" key="4">
    <source>
        <dbReference type="ARBA" id="ARBA00022729"/>
    </source>
</evidence>
<dbReference type="EMBL" id="JACOOL010000005">
    <property type="protein sequence ID" value="MBC5636757.1"/>
    <property type="molecule type" value="Genomic_DNA"/>
</dbReference>
<evidence type="ECO:0000256" key="5">
    <source>
        <dbReference type="ARBA" id="ARBA00023088"/>
    </source>
</evidence>
<name>A0A923RJX9_9BACI</name>
<gene>
    <name evidence="11" type="ORF">H8S33_08010</name>
</gene>
<dbReference type="InterPro" id="IPR027954">
    <property type="entry name" value="Transcobalamin-like_C"/>
</dbReference>
<evidence type="ECO:0000313" key="11">
    <source>
        <dbReference type="EMBL" id="MBC5636757.1"/>
    </source>
</evidence>
<evidence type="ECO:0000256" key="8">
    <source>
        <dbReference type="SAM" id="SignalP"/>
    </source>
</evidence>